<keyword evidence="1" id="KW-0472">Membrane</keyword>
<proteinExistence type="predicted"/>
<evidence type="ECO:0000313" key="2">
    <source>
        <dbReference type="EMBL" id="EEF44835.1"/>
    </source>
</evidence>
<dbReference type="Proteomes" id="UP000008311">
    <property type="component" value="Unassembled WGS sequence"/>
</dbReference>
<protein>
    <submittedName>
        <fullName evidence="2">Uncharacterized protein</fullName>
    </submittedName>
</protein>
<accession>B9RVA2</accession>
<evidence type="ECO:0000313" key="3">
    <source>
        <dbReference type="Proteomes" id="UP000008311"/>
    </source>
</evidence>
<name>B9RVA2_RICCO</name>
<dbReference type="EMBL" id="EQ973818">
    <property type="protein sequence ID" value="EEF44835.1"/>
    <property type="molecule type" value="Genomic_DNA"/>
</dbReference>
<dbReference type="InParanoid" id="B9RVA2"/>
<evidence type="ECO:0000256" key="1">
    <source>
        <dbReference type="SAM" id="Phobius"/>
    </source>
</evidence>
<feature type="transmembrane region" description="Helical" evidence="1">
    <location>
        <begin position="23"/>
        <end position="46"/>
    </location>
</feature>
<sequence>MTMLLFRAESLRPMAASFLVGRAPFLLLLFIKVIGGWGISLVLLTCSECLMMMWRFDAVLDPMYEQY</sequence>
<organism evidence="2 3">
    <name type="scientific">Ricinus communis</name>
    <name type="common">Castor bean</name>
    <dbReference type="NCBI Taxonomy" id="3988"/>
    <lineage>
        <taxon>Eukaryota</taxon>
        <taxon>Viridiplantae</taxon>
        <taxon>Streptophyta</taxon>
        <taxon>Embryophyta</taxon>
        <taxon>Tracheophyta</taxon>
        <taxon>Spermatophyta</taxon>
        <taxon>Magnoliopsida</taxon>
        <taxon>eudicotyledons</taxon>
        <taxon>Gunneridae</taxon>
        <taxon>Pentapetalae</taxon>
        <taxon>rosids</taxon>
        <taxon>fabids</taxon>
        <taxon>Malpighiales</taxon>
        <taxon>Euphorbiaceae</taxon>
        <taxon>Acalyphoideae</taxon>
        <taxon>Acalypheae</taxon>
        <taxon>Ricinus</taxon>
    </lineage>
</organism>
<reference evidence="3" key="1">
    <citation type="journal article" date="2010" name="Nat. Biotechnol.">
        <title>Draft genome sequence of the oilseed species Ricinus communis.</title>
        <authorList>
            <person name="Chan A.P."/>
            <person name="Crabtree J."/>
            <person name="Zhao Q."/>
            <person name="Lorenzi H."/>
            <person name="Orvis J."/>
            <person name="Puiu D."/>
            <person name="Melake-Berhan A."/>
            <person name="Jones K.M."/>
            <person name="Redman J."/>
            <person name="Chen G."/>
            <person name="Cahoon E.B."/>
            <person name="Gedil M."/>
            <person name="Stanke M."/>
            <person name="Haas B.J."/>
            <person name="Wortman J.R."/>
            <person name="Fraser-Liggett C.M."/>
            <person name="Ravel J."/>
            <person name="Rabinowicz P.D."/>
        </authorList>
    </citation>
    <scope>NUCLEOTIDE SEQUENCE [LARGE SCALE GENOMIC DNA]</scope>
    <source>
        <strain evidence="3">cv. Hale</strain>
    </source>
</reference>
<keyword evidence="1" id="KW-1133">Transmembrane helix</keyword>
<dbReference type="AlphaFoldDB" id="B9RVA2"/>
<keyword evidence="3" id="KW-1185">Reference proteome</keyword>
<keyword evidence="1" id="KW-0812">Transmembrane</keyword>
<gene>
    <name evidence="2" type="ORF">RCOM_0901390</name>
</gene>